<dbReference type="SMART" id="SM01381">
    <property type="entry name" value="7TM_GPCR_Srsx"/>
    <property type="match status" value="1"/>
</dbReference>
<evidence type="ECO:0000256" key="12">
    <source>
        <dbReference type="ARBA" id="ARBA00023224"/>
    </source>
</evidence>
<keyword evidence="7 18" id="KW-0472">Membrane</keyword>
<evidence type="ECO:0000256" key="16">
    <source>
        <dbReference type="RuleBase" id="RU000688"/>
    </source>
</evidence>
<feature type="transmembrane region" description="Helical" evidence="18">
    <location>
        <begin position="568"/>
        <end position="588"/>
    </location>
</feature>
<feature type="transmembrane region" description="Helical" evidence="18">
    <location>
        <begin position="379"/>
        <end position="400"/>
    </location>
</feature>
<keyword evidence="10 16" id="KW-0675">Receptor</keyword>
<evidence type="ECO:0000256" key="6">
    <source>
        <dbReference type="ARBA" id="ARBA00023040"/>
    </source>
</evidence>
<keyword evidence="2" id="KW-1003">Cell membrane</keyword>
<keyword evidence="12 16" id="KW-0807">Transducer</keyword>
<evidence type="ECO:0000256" key="14">
    <source>
        <dbReference type="ARBA" id="ARBA00073996"/>
    </source>
</evidence>
<comment type="caution">
    <text evidence="20">The sequence shown here is derived from an EMBL/GenBank/DDBJ whole genome shotgun (WGS) entry which is preliminary data.</text>
</comment>
<protein>
    <recommendedName>
        <fullName evidence="14">Gastrin-releasing peptide receptor</fullName>
    </recommendedName>
    <alternativeName>
        <fullName evidence="15">GRP-preferring bombesin receptor</fullName>
    </alternativeName>
</protein>
<dbReference type="Proteomes" id="UP000250572">
    <property type="component" value="Unassembled WGS sequence"/>
</dbReference>
<dbReference type="PROSITE" id="PS50262">
    <property type="entry name" value="G_PROTEIN_RECEP_F1_2"/>
    <property type="match status" value="1"/>
</dbReference>
<feature type="region of interest" description="Disordered" evidence="17">
    <location>
        <begin position="1"/>
        <end position="24"/>
    </location>
</feature>
<evidence type="ECO:0000256" key="7">
    <source>
        <dbReference type="ARBA" id="ARBA00023136"/>
    </source>
</evidence>
<evidence type="ECO:0000259" key="19">
    <source>
        <dbReference type="PROSITE" id="PS50262"/>
    </source>
</evidence>
<evidence type="ECO:0000256" key="11">
    <source>
        <dbReference type="ARBA" id="ARBA00023180"/>
    </source>
</evidence>
<dbReference type="EMBL" id="NHOQ01000293">
    <property type="protein sequence ID" value="PWA31323.1"/>
    <property type="molecule type" value="Genomic_DNA"/>
</dbReference>
<evidence type="ECO:0000256" key="10">
    <source>
        <dbReference type="ARBA" id="ARBA00023170"/>
    </source>
</evidence>
<dbReference type="FunFam" id="1.20.1070.10:FF:000122">
    <property type="entry name" value="Gastrin-releasing peptide receptor"/>
    <property type="match status" value="1"/>
</dbReference>
<dbReference type="PRINTS" id="PR00237">
    <property type="entry name" value="GPCRRHODOPSN"/>
</dbReference>
<evidence type="ECO:0000256" key="5">
    <source>
        <dbReference type="ARBA" id="ARBA00022989"/>
    </source>
</evidence>
<dbReference type="InterPro" id="IPR000276">
    <property type="entry name" value="GPCR_Rhodpsn"/>
</dbReference>
<reference evidence="20 21" key="1">
    <citation type="journal article" date="2018" name="G3 (Bethesda)">
        <title>A High-Quality Reference Genome for the Invasive Mosquitofish Gambusia affinis Using a Chicago Library.</title>
        <authorList>
            <person name="Hoffberg S.L."/>
            <person name="Troendle N.J."/>
            <person name="Glenn T.C."/>
            <person name="Mahmud O."/>
            <person name="Louha S."/>
            <person name="Chalopin D."/>
            <person name="Bennetzen J.L."/>
            <person name="Mauricio R."/>
        </authorList>
    </citation>
    <scope>NUCLEOTIDE SEQUENCE [LARGE SCALE GENOMIC DNA]</scope>
    <source>
        <strain evidence="20">NE01/NJP1002.9</strain>
        <tissue evidence="20">Muscle</tissue>
    </source>
</reference>
<evidence type="ECO:0000313" key="20">
    <source>
        <dbReference type="EMBL" id="PWA31323.1"/>
    </source>
</evidence>
<feature type="transmembrane region" description="Helical" evidence="18">
    <location>
        <begin position="459"/>
        <end position="480"/>
    </location>
</feature>
<feature type="transmembrane region" description="Helical" evidence="18">
    <location>
        <begin position="420"/>
        <end position="438"/>
    </location>
</feature>
<dbReference type="GO" id="GO:0008188">
    <property type="term" value="F:neuropeptide receptor activity"/>
    <property type="evidence" value="ECO:0007669"/>
    <property type="project" value="TreeGrafter"/>
</dbReference>
<evidence type="ECO:0000256" key="2">
    <source>
        <dbReference type="ARBA" id="ARBA00022475"/>
    </source>
</evidence>
<keyword evidence="3" id="KW-0597">Phosphoprotein</keyword>
<keyword evidence="11" id="KW-0325">Glycoprotein</keyword>
<feature type="domain" description="G-protein coupled receptors family 1 profile" evidence="19">
    <location>
        <begin position="359"/>
        <end position="624"/>
    </location>
</feature>
<evidence type="ECO:0000313" key="21">
    <source>
        <dbReference type="Proteomes" id="UP000250572"/>
    </source>
</evidence>
<sequence>MQADAMPGKQTGTTLKDTSKNRLHGGFPLALDQSGAQVARPPHKQLVRAALQEIDGRTHLPQVPKLGQRLYKIRQAQGLVYHRGHGVDARPAEQKGGSHVLVRLRVRVPHRDVDDLLGRLQVDVPLLGEQRTLADVVQHISDSGWPVVQPSIADPVNFGNDGWEDGLGALARQQRASVVGEAVREAAGVLHQAQVGVPEAARPRKTGSCDFNQTQRTHRWVQLTCDLGSLRSLKYLQPEPDHRASSPDDLVQSVGVSGPDAAPTQNSRKNDGAGDNRLLEDLQLQLIYGISCTRPVKEEAAMSLEDRLTTSLENSEALLLNVSKVLWDSSAERYQYAVWLPGIAIAAVYGLIILVGLVGNITLMKTCLLVKSMRTVPNLFLSSLALGDLVLLVTCAPVDASRYLVDEWLFGRVGCKLIPFIQLTSVGVSVFTLTALSADRFKAIVKPLDINRSSATLSIGLRVGTIWLLSVTLAIPEAVFSDLHTFTTSYTNVTFVTCAPYPHAGELHPKIHSTASFLVFYVIPLLIISVYYCFIARSLIRSSADISAEGHLHLHKQIKSRKRLAKTVLVFVGLFALCWLPSHVIYLYRSYHYDQVDTSLAHFIASVCARILAFTNSCVNPFALYLMSKSFSKHFRNQLLCCSSPRRLYSQSSTSTTVMAIDDGLDCAF</sequence>
<evidence type="ECO:0000256" key="8">
    <source>
        <dbReference type="ARBA" id="ARBA00023139"/>
    </source>
</evidence>
<dbReference type="InterPro" id="IPR017452">
    <property type="entry name" value="GPCR_Rhodpsn_7TM"/>
</dbReference>
<dbReference type="SUPFAM" id="SSF81321">
    <property type="entry name" value="Family A G protein-coupled receptor-like"/>
    <property type="match status" value="1"/>
</dbReference>
<keyword evidence="6 16" id="KW-0297">G-protein coupled receptor</keyword>
<keyword evidence="4 16" id="KW-0812">Transmembrane</keyword>
<dbReference type="Gene3D" id="1.20.1070.10">
    <property type="entry name" value="Rhodopsin 7-helix transmembrane proteins"/>
    <property type="match status" value="1"/>
</dbReference>
<keyword evidence="13" id="KW-0449">Lipoprotein</keyword>
<feature type="transmembrane region" description="Helical" evidence="18">
    <location>
        <begin position="600"/>
        <end position="626"/>
    </location>
</feature>
<evidence type="ECO:0000256" key="15">
    <source>
        <dbReference type="ARBA" id="ARBA00077781"/>
    </source>
</evidence>
<evidence type="ECO:0000256" key="18">
    <source>
        <dbReference type="SAM" id="Phobius"/>
    </source>
</evidence>
<comment type="similarity">
    <text evidence="16">Belongs to the G-protein coupled receptor 1 family.</text>
</comment>
<dbReference type="InterPro" id="IPR001556">
    <property type="entry name" value="Bombsn_rcpt-like"/>
</dbReference>
<evidence type="ECO:0000256" key="13">
    <source>
        <dbReference type="ARBA" id="ARBA00023288"/>
    </source>
</evidence>
<feature type="region of interest" description="Disordered" evidence="17">
    <location>
        <begin position="238"/>
        <end position="274"/>
    </location>
</feature>
<dbReference type="AlphaFoldDB" id="A0A315W5M0"/>
<evidence type="ECO:0000256" key="17">
    <source>
        <dbReference type="SAM" id="MobiDB-lite"/>
    </source>
</evidence>
<evidence type="ECO:0000256" key="1">
    <source>
        <dbReference type="ARBA" id="ARBA00004651"/>
    </source>
</evidence>
<gene>
    <name evidence="20" type="ORF">CCH79_00002643</name>
</gene>
<dbReference type="Pfam" id="PF00001">
    <property type="entry name" value="7tm_1"/>
    <property type="match status" value="1"/>
</dbReference>
<name>A0A315W5M0_GAMAF</name>
<dbReference type="PANTHER" id="PTHR45695">
    <property type="entry name" value="LEUCOKININ RECEPTOR-RELATED"/>
    <property type="match status" value="1"/>
</dbReference>
<evidence type="ECO:0000256" key="9">
    <source>
        <dbReference type="ARBA" id="ARBA00023157"/>
    </source>
</evidence>
<evidence type="ECO:0000256" key="3">
    <source>
        <dbReference type="ARBA" id="ARBA00022553"/>
    </source>
</evidence>
<dbReference type="PANTHER" id="PTHR45695:SF7">
    <property type="entry name" value="GASTRIN-RELEASING PEPTIDE RECEPTOR"/>
    <property type="match status" value="1"/>
</dbReference>
<comment type="subcellular location">
    <subcellularLocation>
        <location evidence="1">Cell membrane</location>
        <topology evidence="1">Multi-pass membrane protein</topology>
    </subcellularLocation>
</comment>
<keyword evidence="5 18" id="KW-1133">Transmembrane helix</keyword>
<evidence type="ECO:0000256" key="4">
    <source>
        <dbReference type="ARBA" id="ARBA00022692"/>
    </source>
</evidence>
<dbReference type="STRING" id="33528.ENSGAFP00000031593"/>
<keyword evidence="9" id="KW-1015">Disulfide bond</keyword>
<dbReference type="GO" id="GO:0005886">
    <property type="term" value="C:plasma membrane"/>
    <property type="evidence" value="ECO:0007669"/>
    <property type="project" value="UniProtKB-SubCell"/>
</dbReference>
<dbReference type="PRINTS" id="PR00358">
    <property type="entry name" value="BOMBESINR"/>
</dbReference>
<proteinExistence type="inferred from homology"/>
<feature type="transmembrane region" description="Helical" evidence="18">
    <location>
        <begin position="336"/>
        <end position="358"/>
    </location>
</feature>
<keyword evidence="8" id="KW-0564">Palmitate</keyword>
<keyword evidence="21" id="KW-1185">Reference proteome</keyword>
<accession>A0A315W5M0</accession>
<organism evidence="20 21">
    <name type="scientific">Gambusia affinis</name>
    <name type="common">Western mosquitofish</name>
    <name type="synonym">Heterandria affinis</name>
    <dbReference type="NCBI Taxonomy" id="33528"/>
    <lineage>
        <taxon>Eukaryota</taxon>
        <taxon>Metazoa</taxon>
        <taxon>Chordata</taxon>
        <taxon>Craniata</taxon>
        <taxon>Vertebrata</taxon>
        <taxon>Euteleostomi</taxon>
        <taxon>Actinopterygii</taxon>
        <taxon>Neopterygii</taxon>
        <taxon>Teleostei</taxon>
        <taxon>Neoteleostei</taxon>
        <taxon>Acanthomorphata</taxon>
        <taxon>Ovalentaria</taxon>
        <taxon>Atherinomorphae</taxon>
        <taxon>Cyprinodontiformes</taxon>
        <taxon>Poeciliidae</taxon>
        <taxon>Poeciliinae</taxon>
        <taxon>Gambusia</taxon>
    </lineage>
</organism>
<feature type="transmembrane region" description="Helical" evidence="18">
    <location>
        <begin position="515"/>
        <end position="534"/>
    </location>
</feature>
<dbReference type="PROSITE" id="PS00237">
    <property type="entry name" value="G_PROTEIN_RECEP_F1_1"/>
    <property type="match status" value="1"/>
</dbReference>